<dbReference type="STRING" id="1344418.A0A1D2VL47"/>
<dbReference type="GO" id="GO:0008312">
    <property type="term" value="F:7S RNA binding"/>
    <property type="evidence" value="ECO:0007669"/>
    <property type="project" value="UniProtKB-UniRule"/>
</dbReference>
<dbReference type="PANTHER" id="PTHR12013">
    <property type="entry name" value="SIGNAL RECOGNITION PARTICLE 14 KD PROTEIN"/>
    <property type="match status" value="1"/>
</dbReference>
<keyword evidence="9" id="KW-1185">Reference proteome</keyword>
<keyword evidence="4 7" id="KW-0694">RNA-binding</keyword>
<sequence length="132" mass="15036">MAPDAAEPHISNAEYLLKVRTLLQASQNTRSSVYFTQKRLVPFDPIDGKQTVGRIDDPLITDDTKKDTQKYSILLRATNGSSEKDKKLKYSTIVKSDDLDQFWKDYAIALKGGMTGLKKKDKKRNKKRNSKK</sequence>
<dbReference type="SUPFAM" id="SSF54762">
    <property type="entry name" value="Signal recognition particle alu RNA binding heterodimer, SRP9/14"/>
    <property type="match status" value="1"/>
</dbReference>
<name>A0A1D2VL47_9ASCO</name>
<evidence type="ECO:0000256" key="5">
    <source>
        <dbReference type="ARBA" id="ARBA00023135"/>
    </source>
</evidence>
<dbReference type="Pfam" id="PF02290">
    <property type="entry name" value="SRP14"/>
    <property type="match status" value="1"/>
</dbReference>
<evidence type="ECO:0000256" key="3">
    <source>
        <dbReference type="ARBA" id="ARBA00022490"/>
    </source>
</evidence>
<dbReference type="Gene3D" id="3.30.720.10">
    <property type="entry name" value="Signal recognition particle alu RNA binding heterodimer, srp9/1"/>
    <property type="match status" value="1"/>
</dbReference>
<dbReference type="OrthoDB" id="19209at2759"/>
<organism evidence="8 9">
    <name type="scientific">Ascoidea rubescens DSM 1968</name>
    <dbReference type="NCBI Taxonomy" id="1344418"/>
    <lineage>
        <taxon>Eukaryota</taxon>
        <taxon>Fungi</taxon>
        <taxon>Dikarya</taxon>
        <taxon>Ascomycota</taxon>
        <taxon>Saccharomycotina</taxon>
        <taxon>Saccharomycetes</taxon>
        <taxon>Ascoideaceae</taxon>
        <taxon>Ascoidea</taxon>
    </lineage>
</organism>
<comment type="function">
    <text evidence="7">Component of the signal recognition particle (SRP) complex, a ribonucleoprotein complex that mediates the cotranslational targeting of secretory and membrane proteins to the endoplasmic reticulum (ER).</text>
</comment>
<evidence type="ECO:0000256" key="1">
    <source>
        <dbReference type="ARBA" id="ARBA00004496"/>
    </source>
</evidence>
<evidence type="ECO:0000313" key="9">
    <source>
        <dbReference type="Proteomes" id="UP000095038"/>
    </source>
</evidence>
<dbReference type="GO" id="GO:0006614">
    <property type="term" value="P:SRP-dependent cotranslational protein targeting to membrane"/>
    <property type="evidence" value="ECO:0007669"/>
    <property type="project" value="UniProtKB-UniRule"/>
</dbReference>
<dbReference type="GO" id="GO:0005786">
    <property type="term" value="C:signal recognition particle, endoplasmic reticulum targeting"/>
    <property type="evidence" value="ECO:0007669"/>
    <property type="project" value="UniProtKB-UniRule"/>
</dbReference>
<dbReference type="EMBL" id="KV454477">
    <property type="protein sequence ID" value="ODV62277.1"/>
    <property type="molecule type" value="Genomic_DNA"/>
</dbReference>
<reference evidence="9" key="1">
    <citation type="submission" date="2016-05" db="EMBL/GenBank/DDBJ databases">
        <title>Comparative genomics of biotechnologically important yeasts.</title>
        <authorList>
            <consortium name="DOE Joint Genome Institute"/>
            <person name="Riley R."/>
            <person name="Haridas S."/>
            <person name="Wolfe K.H."/>
            <person name="Lopes M.R."/>
            <person name="Hittinger C.T."/>
            <person name="Goker M."/>
            <person name="Salamov A."/>
            <person name="Wisecaver J."/>
            <person name="Long T.M."/>
            <person name="Aerts A.L."/>
            <person name="Barry K."/>
            <person name="Choi C."/>
            <person name="Clum A."/>
            <person name="Coughlan A.Y."/>
            <person name="Deshpande S."/>
            <person name="Douglass A.P."/>
            <person name="Hanson S.J."/>
            <person name="Klenk H.-P."/>
            <person name="Labutti K."/>
            <person name="Lapidus A."/>
            <person name="Lindquist E."/>
            <person name="Lipzen A."/>
            <person name="Meier-Kolthoff J.P."/>
            <person name="Ohm R.A."/>
            <person name="Otillar R.P."/>
            <person name="Pangilinan J."/>
            <person name="Peng Y."/>
            <person name="Rokas A."/>
            <person name="Rosa C.A."/>
            <person name="Scheuner C."/>
            <person name="Sibirny A.A."/>
            <person name="Slot J.C."/>
            <person name="Stielow J.B."/>
            <person name="Sun H."/>
            <person name="Kurtzman C.P."/>
            <person name="Blackwell M."/>
            <person name="Grigoriev I.V."/>
            <person name="Jeffries T.W."/>
        </authorList>
    </citation>
    <scope>NUCLEOTIDE SEQUENCE [LARGE SCALE GENOMIC DNA]</scope>
    <source>
        <strain evidence="9">DSM 1968</strain>
    </source>
</reference>
<dbReference type="RefSeq" id="XP_020048584.1">
    <property type="nucleotide sequence ID" value="XM_020192785.1"/>
</dbReference>
<dbReference type="FunCoup" id="A0A1D2VL47">
    <property type="interactions" value="52"/>
</dbReference>
<dbReference type="GeneID" id="30966421"/>
<evidence type="ECO:0000256" key="6">
    <source>
        <dbReference type="ARBA" id="ARBA00023274"/>
    </source>
</evidence>
<dbReference type="InterPro" id="IPR003210">
    <property type="entry name" value="Signal_recog_particle_SRP14"/>
</dbReference>
<dbReference type="Proteomes" id="UP000095038">
    <property type="component" value="Unassembled WGS sequence"/>
</dbReference>
<dbReference type="InParanoid" id="A0A1D2VL47"/>
<dbReference type="GO" id="GO:0030942">
    <property type="term" value="F:endoplasmic reticulum signal peptide binding"/>
    <property type="evidence" value="ECO:0007669"/>
    <property type="project" value="UniProtKB-UniRule"/>
</dbReference>
<comment type="similarity">
    <text evidence="2 7">Belongs to the SRP14 family.</text>
</comment>
<evidence type="ECO:0000256" key="2">
    <source>
        <dbReference type="ARBA" id="ARBA00010349"/>
    </source>
</evidence>
<evidence type="ECO:0000313" key="8">
    <source>
        <dbReference type="EMBL" id="ODV62277.1"/>
    </source>
</evidence>
<gene>
    <name evidence="8" type="ORF">ASCRUDRAFT_74696</name>
</gene>
<comment type="subunit">
    <text evidence="7">Component of a fungal signal recognition particle (SRP) complex that consists of a 7SL RNA molecule (scR1) and at least six protein subunits: SRP72, SRP68, SRP54, SEC65, SRP21 and SRP14.</text>
</comment>
<keyword evidence="3 7" id="KW-0963">Cytoplasm</keyword>
<keyword evidence="6 7" id="KW-0687">Ribonucleoprotein</keyword>
<protein>
    <recommendedName>
        <fullName evidence="7">Signal recognition particle subunit SRP14</fullName>
    </recommendedName>
    <alternativeName>
        <fullName evidence="7">Signal recognition particle 14 kDa protein</fullName>
    </alternativeName>
</protein>
<keyword evidence="5 7" id="KW-0733">Signal recognition particle</keyword>
<dbReference type="AlphaFoldDB" id="A0A1D2VL47"/>
<evidence type="ECO:0000256" key="4">
    <source>
        <dbReference type="ARBA" id="ARBA00022884"/>
    </source>
</evidence>
<accession>A0A1D2VL47</accession>
<evidence type="ECO:0000256" key="7">
    <source>
        <dbReference type="RuleBase" id="RU368100"/>
    </source>
</evidence>
<proteinExistence type="inferred from homology"/>
<dbReference type="InterPro" id="IPR009018">
    <property type="entry name" value="Signal_recog_particle_SRP9/14"/>
</dbReference>
<comment type="subcellular location">
    <subcellularLocation>
        <location evidence="1 7">Cytoplasm</location>
    </subcellularLocation>
</comment>